<sequence length="69" mass="7144">MVMCVSSDSERVPFRSKHGSALRGRAPATTADVEVGTVTSRYTTTTTGTASIAETKGALCRQPPSATSP</sequence>
<evidence type="ECO:0000313" key="3">
    <source>
        <dbReference type="Proteomes" id="UP001500893"/>
    </source>
</evidence>
<reference evidence="3" key="1">
    <citation type="journal article" date="2019" name="Int. J. Syst. Evol. Microbiol.">
        <title>The Global Catalogue of Microorganisms (GCM) 10K type strain sequencing project: providing services to taxonomists for standard genome sequencing and annotation.</title>
        <authorList>
            <consortium name="The Broad Institute Genomics Platform"/>
            <consortium name="The Broad Institute Genome Sequencing Center for Infectious Disease"/>
            <person name="Wu L."/>
            <person name="Ma J."/>
        </authorList>
    </citation>
    <scope>NUCLEOTIDE SEQUENCE [LARGE SCALE GENOMIC DNA]</scope>
    <source>
        <strain evidence="3">JCM 11574</strain>
    </source>
</reference>
<feature type="region of interest" description="Disordered" evidence="1">
    <location>
        <begin position="1"/>
        <end position="29"/>
    </location>
</feature>
<organism evidence="2 3">
    <name type="scientific">Streptomyces rameus</name>
    <dbReference type="NCBI Taxonomy" id="68261"/>
    <lineage>
        <taxon>Bacteria</taxon>
        <taxon>Bacillati</taxon>
        <taxon>Actinomycetota</taxon>
        <taxon>Actinomycetes</taxon>
        <taxon>Kitasatosporales</taxon>
        <taxon>Streptomycetaceae</taxon>
        <taxon>Streptomyces</taxon>
    </lineage>
</organism>
<proteinExistence type="predicted"/>
<feature type="region of interest" description="Disordered" evidence="1">
    <location>
        <begin position="49"/>
        <end position="69"/>
    </location>
</feature>
<dbReference type="Proteomes" id="UP001500893">
    <property type="component" value="Unassembled WGS sequence"/>
</dbReference>
<gene>
    <name evidence="2" type="ORF">GCM10010521_12370</name>
</gene>
<keyword evidence="3" id="KW-1185">Reference proteome</keyword>
<evidence type="ECO:0000313" key="2">
    <source>
        <dbReference type="EMBL" id="GAA3127431.1"/>
    </source>
</evidence>
<name>A0ABP6MVD9_9ACTN</name>
<comment type="caution">
    <text evidence="2">The sequence shown here is derived from an EMBL/GenBank/DDBJ whole genome shotgun (WGS) entry which is preliminary data.</text>
</comment>
<protein>
    <submittedName>
        <fullName evidence="2">Uncharacterized protein</fullName>
    </submittedName>
</protein>
<dbReference type="EMBL" id="BAAAVM010000013">
    <property type="protein sequence ID" value="GAA3127431.1"/>
    <property type="molecule type" value="Genomic_DNA"/>
</dbReference>
<evidence type="ECO:0000256" key="1">
    <source>
        <dbReference type="SAM" id="MobiDB-lite"/>
    </source>
</evidence>
<accession>A0ABP6MVD9</accession>